<name>A0AA88DJG7_FICCA</name>
<dbReference type="PANTHER" id="PTHR10535:SF23">
    <property type="entry name" value="DNA-DIRECTED RNA POLYMERASES II AND IV SUBUNIT 5A-LIKE"/>
    <property type="match status" value="1"/>
</dbReference>
<evidence type="ECO:0000259" key="5">
    <source>
        <dbReference type="Pfam" id="PF03871"/>
    </source>
</evidence>
<evidence type="ECO:0000313" key="7">
    <source>
        <dbReference type="Proteomes" id="UP001187192"/>
    </source>
</evidence>
<comment type="similarity">
    <text evidence="3">Belongs to the archaeal Rpo5/eukaryotic RPB5 RNA polymerase subunit family.</text>
</comment>
<comment type="subcellular location">
    <subcellularLocation>
        <location evidence="1">Nucleus</location>
    </subcellularLocation>
</comment>
<dbReference type="AlphaFoldDB" id="A0AA88DJG7"/>
<dbReference type="InterPro" id="IPR035913">
    <property type="entry name" value="RPB5-like_sf"/>
</dbReference>
<organism evidence="6 7">
    <name type="scientific">Ficus carica</name>
    <name type="common">Common fig</name>
    <dbReference type="NCBI Taxonomy" id="3494"/>
    <lineage>
        <taxon>Eukaryota</taxon>
        <taxon>Viridiplantae</taxon>
        <taxon>Streptophyta</taxon>
        <taxon>Embryophyta</taxon>
        <taxon>Tracheophyta</taxon>
        <taxon>Spermatophyta</taxon>
        <taxon>Magnoliopsida</taxon>
        <taxon>eudicotyledons</taxon>
        <taxon>Gunneridae</taxon>
        <taxon>Pentapetalae</taxon>
        <taxon>rosids</taxon>
        <taxon>fabids</taxon>
        <taxon>Rosales</taxon>
        <taxon>Moraceae</taxon>
        <taxon>Ficeae</taxon>
        <taxon>Ficus</taxon>
    </lineage>
</organism>
<dbReference type="Proteomes" id="UP001187192">
    <property type="component" value="Unassembled WGS sequence"/>
</dbReference>
<keyword evidence="7" id="KW-1185">Reference proteome</keyword>
<dbReference type="GO" id="GO:0042797">
    <property type="term" value="P:tRNA transcription by RNA polymerase III"/>
    <property type="evidence" value="ECO:0007669"/>
    <property type="project" value="TreeGrafter"/>
</dbReference>
<feature type="domain" description="RNA polymerase Rpb5 N-terminal" evidence="5">
    <location>
        <begin position="5"/>
        <end position="91"/>
    </location>
</feature>
<dbReference type="FunFam" id="3.40.1340.10:FF:000001">
    <property type="entry name" value="DNA-directed RNA polymerases I, II, and III subunit RPABC1"/>
    <property type="match status" value="1"/>
</dbReference>
<dbReference type="InterPro" id="IPR036710">
    <property type="entry name" value="RNA_pol_Rpb5_N_sf"/>
</dbReference>
<dbReference type="PANTHER" id="PTHR10535">
    <property type="entry name" value="DNA-DIRECTED RNA POLYMERASES I, II, AND III SUBUNIT RPABC1"/>
    <property type="match status" value="1"/>
</dbReference>
<accession>A0AA88DJG7</accession>
<evidence type="ECO:0000256" key="1">
    <source>
        <dbReference type="ARBA" id="ARBA00004123"/>
    </source>
</evidence>
<dbReference type="GO" id="GO:0005736">
    <property type="term" value="C:RNA polymerase I complex"/>
    <property type="evidence" value="ECO:0007669"/>
    <property type="project" value="TreeGrafter"/>
</dbReference>
<dbReference type="InterPro" id="IPR014381">
    <property type="entry name" value="Arch_Rpo5/euc_Rpb5"/>
</dbReference>
<evidence type="ECO:0000259" key="4">
    <source>
        <dbReference type="Pfam" id="PF01191"/>
    </source>
</evidence>
<proteinExistence type="inferred from homology"/>
<dbReference type="SUPFAM" id="SSF55287">
    <property type="entry name" value="RPB5-like RNA polymerase subunit"/>
    <property type="match status" value="1"/>
</dbReference>
<reference evidence="6" key="1">
    <citation type="submission" date="2023-07" db="EMBL/GenBank/DDBJ databases">
        <title>draft genome sequence of fig (Ficus carica).</title>
        <authorList>
            <person name="Takahashi T."/>
            <person name="Nishimura K."/>
        </authorList>
    </citation>
    <scope>NUCLEOTIDE SEQUENCE</scope>
</reference>
<dbReference type="GO" id="GO:0006366">
    <property type="term" value="P:transcription by RNA polymerase II"/>
    <property type="evidence" value="ECO:0007669"/>
    <property type="project" value="TreeGrafter"/>
</dbReference>
<dbReference type="NCBIfam" id="NF007129">
    <property type="entry name" value="PRK09570.1"/>
    <property type="match status" value="1"/>
</dbReference>
<dbReference type="GO" id="GO:0003899">
    <property type="term" value="F:DNA-directed RNA polymerase activity"/>
    <property type="evidence" value="ECO:0007669"/>
    <property type="project" value="InterPro"/>
</dbReference>
<comment type="caution">
    <text evidence="6">The sequence shown here is derived from an EMBL/GenBank/DDBJ whole genome shotgun (WGS) entry which is preliminary data.</text>
</comment>
<dbReference type="InterPro" id="IPR000783">
    <property type="entry name" value="RNA_pol_subH/Rpb5_C"/>
</dbReference>
<dbReference type="Pfam" id="PF03871">
    <property type="entry name" value="RNA_pol_Rpb5_N"/>
    <property type="match status" value="1"/>
</dbReference>
<protein>
    <submittedName>
        <fullName evidence="6">Uncharacterized protein</fullName>
    </submittedName>
</protein>
<gene>
    <name evidence="6" type="ORF">TIFTF001_019732</name>
</gene>
<dbReference type="EMBL" id="BTGU01000034">
    <property type="protein sequence ID" value="GMN50574.1"/>
    <property type="molecule type" value="Genomic_DNA"/>
</dbReference>
<feature type="domain" description="RNA polymerase subunit H/Rpb5 C-terminal" evidence="4">
    <location>
        <begin position="134"/>
        <end position="206"/>
    </location>
</feature>
<dbReference type="GO" id="GO:0006362">
    <property type="term" value="P:transcription elongation by RNA polymerase I"/>
    <property type="evidence" value="ECO:0007669"/>
    <property type="project" value="TreeGrafter"/>
</dbReference>
<evidence type="ECO:0000313" key="6">
    <source>
        <dbReference type="EMBL" id="GMN50574.1"/>
    </source>
</evidence>
<evidence type="ECO:0000256" key="2">
    <source>
        <dbReference type="ARBA" id="ARBA00023242"/>
    </source>
</evidence>
<dbReference type="HAMAP" id="MF_00025">
    <property type="entry name" value="RNApol_Rpo5_RPB5"/>
    <property type="match status" value="1"/>
</dbReference>
<keyword evidence="2" id="KW-0539">Nucleus</keyword>
<dbReference type="InterPro" id="IPR005571">
    <property type="entry name" value="RNA_pol_Rpb5_N"/>
</dbReference>
<dbReference type="PIRSF" id="PIRSF000747">
    <property type="entry name" value="RPB5"/>
    <property type="match status" value="1"/>
</dbReference>
<dbReference type="SUPFAM" id="SSF53036">
    <property type="entry name" value="Eukaryotic RPB5 N-terminal domain"/>
    <property type="match status" value="1"/>
</dbReference>
<dbReference type="Gene3D" id="3.90.940.20">
    <property type="entry name" value="RPB5-like RNA polymerase subunit"/>
    <property type="match status" value="1"/>
</dbReference>
<sequence length="207" mass="24128">MPTSEDEIIRLFRIRKTVMQMLKDRNYLVVDSDIDMTKEEFVEKYGHSMKREDLTICKAKKNDSSDQICVFFAPSTEKVGIARLRTYMNQMKSENVLRAILVVQDQMTTVAKTSLSENATKFNMEIFQDAELLVNVTEHFLVPVHQVLTDEEKKSLLERYTLRESQLPRIQVTDPIARYYGLKRGQVVKIIRSSDTAGRYVTFRYVV</sequence>
<dbReference type="GO" id="GO:0005665">
    <property type="term" value="C:RNA polymerase II, core complex"/>
    <property type="evidence" value="ECO:0007669"/>
    <property type="project" value="TreeGrafter"/>
</dbReference>
<dbReference type="GO" id="GO:0005666">
    <property type="term" value="C:RNA polymerase III complex"/>
    <property type="evidence" value="ECO:0007669"/>
    <property type="project" value="TreeGrafter"/>
</dbReference>
<evidence type="ECO:0000256" key="3">
    <source>
        <dbReference type="ARBA" id="ARBA00025765"/>
    </source>
</evidence>
<dbReference type="GO" id="GO:0003677">
    <property type="term" value="F:DNA binding"/>
    <property type="evidence" value="ECO:0007669"/>
    <property type="project" value="InterPro"/>
</dbReference>
<dbReference type="Gene3D" id="3.40.1340.10">
    <property type="entry name" value="RNA polymerase, Rpb5, N-terminal domain"/>
    <property type="match status" value="1"/>
</dbReference>
<dbReference type="Pfam" id="PF01191">
    <property type="entry name" value="RNA_pol_Rpb5_C"/>
    <property type="match status" value="1"/>
</dbReference>
<dbReference type="FunFam" id="3.90.940.20:FF:000001">
    <property type="entry name" value="DNA-directed RNA polymerases I, II, and III subunit RPABC1"/>
    <property type="match status" value="1"/>
</dbReference>